<evidence type="ECO:0000256" key="3">
    <source>
        <dbReference type="ARBA" id="ARBA00022833"/>
    </source>
</evidence>
<reference evidence="7 8" key="1">
    <citation type="journal article" date="2017" name="BMC Biol.">
        <title>Genomic innovations, transcriptional plasticity and gene loss underlying the evolution and divergence of two highly polyphagous and invasive Helicoverpa pest species.</title>
        <authorList>
            <person name="Pearce S.L."/>
            <person name="Clarke D.F."/>
            <person name="East P.D."/>
            <person name="Elfekih S."/>
            <person name="Gordon K.H."/>
            <person name="Jermiin L.S."/>
            <person name="McGaughran A."/>
            <person name="Oakeshott J.G."/>
            <person name="Papanikolaou A."/>
            <person name="Perera O.P."/>
            <person name="Rane R.V."/>
            <person name="Richards S."/>
            <person name="Tay W.T."/>
            <person name="Walsh T.K."/>
            <person name="Anderson A."/>
            <person name="Anderson C.J."/>
            <person name="Asgari S."/>
            <person name="Board P.G."/>
            <person name="Bretschneider A."/>
            <person name="Campbell P.M."/>
            <person name="Chertemps T."/>
            <person name="Christeller J.T."/>
            <person name="Coppin C.W."/>
            <person name="Downes S.J."/>
            <person name="Duan G."/>
            <person name="Farnsworth C.A."/>
            <person name="Good R.T."/>
            <person name="Han L.B."/>
            <person name="Han Y.C."/>
            <person name="Hatje K."/>
            <person name="Horne I."/>
            <person name="Huang Y.P."/>
            <person name="Hughes D.S."/>
            <person name="Jacquin-Joly E."/>
            <person name="James W."/>
            <person name="Jhangiani S."/>
            <person name="Kollmar M."/>
            <person name="Kuwar S.S."/>
            <person name="Li S."/>
            <person name="Liu N.Y."/>
            <person name="Maibeche M.T."/>
            <person name="Miller J.R."/>
            <person name="Montagne N."/>
            <person name="Perry T."/>
            <person name="Qu J."/>
            <person name="Song S.V."/>
            <person name="Sutton G.G."/>
            <person name="Vogel H."/>
            <person name="Walenz B.P."/>
            <person name="Xu W."/>
            <person name="Zhang H.J."/>
            <person name="Zou Z."/>
            <person name="Batterham P."/>
            <person name="Edwards O.R."/>
            <person name="Feyereisen R."/>
            <person name="Gibbs R.A."/>
            <person name="Heckel D.G."/>
            <person name="McGrath A."/>
            <person name="Robin C."/>
            <person name="Scherer S.E."/>
            <person name="Worley K.C."/>
            <person name="Wu Y.D."/>
        </authorList>
    </citation>
    <scope>NUCLEOTIDE SEQUENCE [LARGE SCALE GENOMIC DNA]</scope>
    <source>
        <strain evidence="7">Harm_GR_Male_#8</strain>
        <tissue evidence="7">Whole organism</tissue>
    </source>
</reference>
<dbReference type="GO" id="GO:0003677">
    <property type="term" value="F:DNA binding"/>
    <property type="evidence" value="ECO:0007669"/>
    <property type="project" value="InterPro"/>
</dbReference>
<feature type="region of interest" description="Disordered" evidence="5">
    <location>
        <begin position="317"/>
        <end position="348"/>
    </location>
</feature>
<dbReference type="OrthoDB" id="1607513at2759"/>
<dbReference type="Proteomes" id="UP000249218">
    <property type="component" value="Unassembled WGS sequence"/>
</dbReference>
<name>A0A2W1BEB1_HELAM</name>
<feature type="domain" description="BED-type" evidence="6">
    <location>
        <begin position="39"/>
        <end position="90"/>
    </location>
</feature>
<dbReference type="InterPro" id="IPR003656">
    <property type="entry name" value="Znf_BED"/>
</dbReference>
<keyword evidence="2 4" id="KW-0863">Zinc-finger</keyword>
<dbReference type="GO" id="GO:0008270">
    <property type="term" value="F:zinc ion binding"/>
    <property type="evidence" value="ECO:0007669"/>
    <property type="project" value="UniProtKB-KW"/>
</dbReference>
<evidence type="ECO:0000256" key="5">
    <source>
        <dbReference type="SAM" id="MobiDB-lite"/>
    </source>
</evidence>
<evidence type="ECO:0000256" key="1">
    <source>
        <dbReference type="ARBA" id="ARBA00022723"/>
    </source>
</evidence>
<keyword evidence="8" id="KW-1185">Reference proteome</keyword>
<protein>
    <recommendedName>
        <fullName evidence="6">BED-type domain-containing protein</fullName>
    </recommendedName>
</protein>
<dbReference type="EMBL" id="KZ150224">
    <property type="protein sequence ID" value="PZC72074.1"/>
    <property type="molecule type" value="Genomic_DNA"/>
</dbReference>
<gene>
    <name evidence="7" type="primary">HaOG211961</name>
    <name evidence="7" type="ORF">B5X24_HaOG211961</name>
</gene>
<accession>A0A2W1BEB1</accession>
<feature type="compositionally biased region" description="Basic residues" evidence="5">
    <location>
        <begin position="327"/>
        <end position="342"/>
    </location>
</feature>
<sequence length="463" mass="52234">MSNLAKHFRTKHSDVELIQTKRYLSNSDSDGEPEKPFTKKKKSTWNYYEVLDSDKFEATCKLCSADIHYDSVSDLAKHIREEHGEEPSDSDDDYEPVQEGSNEPIPSDGYDAMHCGPITALPPPPRLTSYHKRNPINYFCADTKKLIISSNGQLFELDTDSSKIQLDADDKEPLEMDTIYLEDLDDSLDQIPPPRRISNSSPKKKPTVPQKRNFASIAKEPVNIRTDETDELLMLTGVWSYFEAEGKKARCELCGTSLPDDYEELKSHLGEHHPETLLDIMRKKEQREKAERSDNDDGQDQDNMTFTEIVYLEQDTSDSTDSIPVKPKPKPSPKTVKIKTVKRRESTLTSDDIPMKRQKNCQSDVDNNELDAFIKYVTCLLKKLPANVFSEVQGEIISCIMKANSRIRQPSVSLSSQSVSLNKDTGVNNANNLVTVREITPVNNALGHNFSIVVAPKETDSGT</sequence>
<evidence type="ECO:0000259" key="6">
    <source>
        <dbReference type="PROSITE" id="PS50808"/>
    </source>
</evidence>
<feature type="region of interest" description="Disordered" evidence="5">
    <location>
        <begin position="284"/>
        <end position="303"/>
    </location>
</feature>
<evidence type="ECO:0000256" key="4">
    <source>
        <dbReference type="PROSITE-ProRule" id="PRU00027"/>
    </source>
</evidence>
<keyword evidence="1" id="KW-0479">Metal-binding</keyword>
<feature type="region of interest" description="Disordered" evidence="5">
    <location>
        <begin position="184"/>
        <end position="212"/>
    </location>
</feature>
<feature type="region of interest" description="Disordered" evidence="5">
    <location>
        <begin position="80"/>
        <end position="120"/>
    </location>
</feature>
<organism evidence="7 8">
    <name type="scientific">Helicoverpa armigera</name>
    <name type="common">Cotton bollworm</name>
    <name type="synonym">Heliothis armigera</name>
    <dbReference type="NCBI Taxonomy" id="29058"/>
    <lineage>
        <taxon>Eukaryota</taxon>
        <taxon>Metazoa</taxon>
        <taxon>Ecdysozoa</taxon>
        <taxon>Arthropoda</taxon>
        <taxon>Hexapoda</taxon>
        <taxon>Insecta</taxon>
        <taxon>Pterygota</taxon>
        <taxon>Neoptera</taxon>
        <taxon>Endopterygota</taxon>
        <taxon>Lepidoptera</taxon>
        <taxon>Glossata</taxon>
        <taxon>Ditrysia</taxon>
        <taxon>Noctuoidea</taxon>
        <taxon>Noctuidae</taxon>
        <taxon>Heliothinae</taxon>
        <taxon>Helicoverpa</taxon>
    </lineage>
</organism>
<feature type="region of interest" description="Disordered" evidence="5">
    <location>
        <begin position="19"/>
        <end position="41"/>
    </location>
</feature>
<feature type="compositionally biased region" description="Acidic residues" evidence="5">
    <location>
        <begin position="87"/>
        <end position="96"/>
    </location>
</feature>
<evidence type="ECO:0000313" key="8">
    <source>
        <dbReference type="Proteomes" id="UP000249218"/>
    </source>
</evidence>
<dbReference type="PROSITE" id="PS50808">
    <property type="entry name" value="ZF_BED"/>
    <property type="match status" value="1"/>
</dbReference>
<feature type="compositionally biased region" description="Basic and acidic residues" evidence="5">
    <location>
        <begin position="284"/>
        <end position="295"/>
    </location>
</feature>
<dbReference type="AlphaFoldDB" id="A0A2W1BEB1"/>
<proteinExistence type="predicted"/>
<evidence type="ECO:0000313" key="7">
    <source>
        <dbReference type="EMBL" id="PZC72074.1"/>
    </source>
</evidence>
<dbReference type="Pfam" id="PF02892">
    <property type="entry name" value="zf-BED"/>
    <property type="match status" value="1"/>
</dbReference>
<keyword evidence="3" id="KW-0862">Zinc</keyword>
<evidence type="ECO:0000256" key="2">
    <source>
        <dbReference type="ARBA" id="ARBA00022771"/>
    </source>
</evidence>